<evidence type="ECO:0000256" key="8">
    <source>
        <dbReference type="ARBA" id="ARBA00052566"/>
    </source>
</evidence>
<evidence type="ECO:0000256" key="10">
    <source>
        <dbReference type="RuleBase" id="RU362114"/>
    </source>
</evidence>
<dbReference type="EnsemblMetazoa" id="XM_030976552">
    <property type="protein sequence ID" value="XP_030832412"/>
    <property type="gene ID" value="LOC578024"/>
</dbReference>
<dbReference type="OMA" id="NDEEMSM"/>
<dbReference type="FunCoup" id="A0A7M7NAP4">
    <property type="interactions" value="815"/>
</dbReference>
<evidence type="ECO:0000256" key="9">
    <source>
        <dbReference type="ARBA" id="ARBA00055359"/>
    </source>
</evidence>
<dbReference type="RefSeq" id="XP_030832412.1">
    <property type="nucleotide sequence ID" value="XM_030976552.1"/>
</dbReference>
<dbReference type="GeneID" id="578024"/>
<feature type="compositionally biased region" description="Acidic residues" evidence="11">
    <location>
        <begin position="134"/>
        <end position="163"/>
    </location>
</feature>
<name>A0A7M7NAP4_STRPU</name>
<protein>
    <recommendedName>
        <fullName evidence="10">Poly [ADP-ribose] polymerase</fullName>
        <shortName evidence="10">PARP</shortName>
        <ecNumber evidence="10">2.4.2.-</ecNumber>
    </recommendedName>
</protein>
<feature type="region of interest" description="Disordered" evidence="11">
    <location>
        <begin position="367"/>
        <end position="386"/>
    </location>
</feature>
<keyword evidence="5" id="KW-0013">ADP-ribosylation</keyword>
<dbReference type="GO" id="GO:0005635">
    <property type="term" value="C:nuclear envelope"/>
    <property type="evidence" value="ECO:0000318"/>
    <property type="project" value="GO_Central"/>
</dbReference>
<dbReference type="FunFam" id="3.90.228.10:FF:000032">
    <property type="entry name" value="Poly [ADP-ribose] polymerase"/>
    <property type="match status" value="1"/>
</dbReference>
<evidence type="ECO:0000256" key="1">
    <source>
        <dbReference type="ARBA" id="ARBA00000438"/>
    </source>
</evidence>
<dbReference type="OrthoDB" id="109543at2759"/>
<evidence type="ECO:0000256" key="4">
    <source>
        <dbReference type="ARBA" id="ARBA00022695"/>
    </source>
</evidence>
<dbReference type="CDD" id="cd01341">
    <property type="entry name" value="ADP_ribosyl"/>
    <property type="match status" value="1"/>
</dbReference>
<dbReference type="InParanoid" id="A0A7M7NAP4"/>
<dbReference type="Pfam" id="PF00644">
    <property type="entry name" value="PARP"/>
    <property type="match status" value="1"/>
</dbReference>
<evidence type="ECO:0000256" key="7">
    <source>
        <dbReference type="ARBA" id="ARBA00024347"/>
    </source>
</evidence>
<evidence type="ECO:0000313" key="13">
    <source>
        <dbReference type="EnsemblMetazoa" id="XP_030832412"/>
    </source>
</evidence>
<comment type="function">
    <text evidence="9">Mono-ADP-ribosyltransferase that mediates mono-ADP-ribosylation of target proteins.</text>
</comment>
<evidence type="ECO:0000256" key="11">
    <source>
        <dbReference type="SAM" id="MobiDB-lite"/>
    </source>
</evidence>
<dbReference type="Proteomes" id="UP000007110">
    <property type="component" value="Unassembled WGS sequence"/>
</dbReference>
<proteinExistence type="inferred from homology"/>
<feature type="domain" description="PARP catalytic" evidence="12">
    <location>
        <begin position="534"/>
        <end position="765"/>
    </location>
</feature>
<dbReference type="GO" id="GO:0043539">
    <property type="term" value="F:protein serine/threonine kinase activator activity"/>
    <property type="evidence" value="ECO:0000318"/>
    <property type="project" value="GO_Central"/>
</dbReference>
<feature type="region of interest" description="Disordered" evidence="11">
    <location>
        <begin position="299"/>
        <end position="360"/>
    </location>
</feature>
<sequence>MSKRQMLMLADVQSVENTCKTDPACPFVAFEKSKNTFGFTLAANGEVVIYTFSMGDDYPDNTVLTYSHCPDQPLLIHERIPTFFNTISPKYWKNPKCVNPLPRVGIQEPDETTDFWLNEDSPSSDMDVNIPANEDGDDTNDSDYDDDGEDDNDVDEDYYNTDGEDIPEYFSDEDEQVKMHPLLAHDIEQVKQLAGNQAISYRMFDALGDIDIDLQLDVSFLQDLIAKAWCLNREQPLVVRLHCSLSKYLDENSPQVSVFQSSKSNQPGVCSQMKKITESFLLGHWKSLTNKAVLAHLKSREKSPSKTCQRDGHRNHSNTSRGRTLTIPISFSRSSSSMSQSPSSESPSPVSPDSSSKKFGKKMFPWQPWQRSSSTGHSPPSPGKEELHLIPAATQDQKQAKQIPSLEHGFLWQMYGYLKNRIPNLSEFCVVCDEPHIFQNGAMLKPAVCERELCVFSFQMLGVMQDAAENIATGAEVVDLLVSMVLAAVKSRRRQLILDPFPSVVDPKSSKELAFSPKKKNFDRLESTLDKFSSMTDMLAAGSVTDMKKQMDRMDFMAYPLLQWIISSNRSHIVKLPTNKQIRFMHTPHQFLLLSSTPSKEIAFRKAKQEHGSIFAFHGSNIENWHSILRHGLINASGTKHQMHGAAYGKGIYLSPHSSVSFGYSGMGHGIHQPVKKLPPVQEPKKSACRFLQSKNLRCIALCEVISSKELNRHGHVWVCCNPDHVCTRFFFVYEDGKVGDQGVDTTQDKYTKDILSAMADWRTL</sequence>
<dbReference type="CTD" id="56965"/>
<dbReference type="GO" id="GO:0016779">
    <property type="term" value="F:nucleotidyltransferase activity"/>
    <property type="evidence" value="ECO:0007669"/>
    <property type="project" value="UniProtKB-KW"/>
</dbReference>
<dbReference type="EC" id="2.4.2.-" evidence="10"/>
<dbReference type="KEGG" id="spu:578024"/>
<keyword evidence="2 10" id="KW-0328">Glycosyltransferase</keyword>
<organism evidence="13 14">
    <name type="scientific">Strongylocentrotus purpuratus</name>
    <name type="common">Purple sea urchin</name>
    <dbReference type="NCBI Taxonomy" id="7668"/>
    <lineage>
        <taxon>Eukaryota</taxon>
        <taxon>Metazoa</taxon>
        <taxon>Echinodermata</taxon>
        <taxon>Eleutherozoa</taxon>
        <taxon>Echinozoa</taxon>
        <taxon>Echinoidea</taxon>
        <taxon>Euechinoidea</taxon>
        <taxon>Echinacea</taxon>
        <taxon>Camarodonta</taxon>
        <taxon>Echinidea</taxon>
        <taxon>Strongylocentrotidae</taxon>
        <taxon>Strongylocentrotus</taxon>
    </lineage>
</organism>
<dbReference type="GO" id="GO:0030968">
    <property type="term" value="P:endoplasmic reticulum unfolded protein response"/>
    <property type="evidence" value="ECO:0000318"/>
    <property type="project" value="GO_Central"/>
</dbReference>
<feature type="compositionally biased region" description="Basic and acidic residues" evidence="11">
    <location>
        <begin position="299"/>
        <end position="314"/>
    </location>
</feature>
<dbReference type="GO" id="GO:0003950">
    <property type="term" value="F:NAD+ poly-ADP-ribosyltransferase activity"/>
    <property type="evidence" value="ECO:0000318"/>
    <property type="project" value="GO_Central"/>
</dbReference>
<evidence type="ECO:0000256" key="6">
    <source>
        <dbReference type="ARBA" id="ARBA00023027"/>
    </source>
</evidence>
<feature type="compositionally biased region" description="Low complexity" evidence="11">
    <location>
        <begin position="328"/>
        <end position="354"/>
    </location>
</feature>
<comment type="catalytic activity">
    <reaction evidence="1">
        <text>L-aspartyl-[protein] + NAD(+) = 4-O-(ADP-D-ribosyl)-L-aspartyl-[protein] + nicotinamide</text>
        <dbReference type="Rhea" id="RHEA:54424"/>
        <dbReference type="Rhea" id="RHEA-COMP:9867"/>
        <dbReference type="Rhea" id="RHEA-COMP:13832"/>
        <dbReference type="ChEBI" id="CHEBI:17154"/>
        <dbReference type="ChEBI" id="CHEBI:29961"/>
        <dbReference type="ChEBI" id="CHEBI:57540"/>
        <dbReference type="ChEBI" id="CHEBI:138102"/>
    </reaction>
</comment>
<reference evidence="13" key="2">
    <citation type="submission" date="2021-01" db="UniProtKB">
        <authorList>
            <consortium name="EnsemblMetazoa"/>
        </authorList>
    </citation>
    <scope>IDENTIFICATION</scope>
</reference>
<dbReference type="InterPro" id="IPR051838">
    <property type="entry name" value="ARTD_PARP"/>
</dbReference>
<dbReference type="InterPro" id="IPR012317">
    <property type="entry name" value="Poly(ADP-ribose)pol_cat_dom"/>
</dbReference>
<dbReference type="GO" id="GO:0019900">
    <property type="term" value="F:kinase binding"/>
    <property type="evidence" value="ECO:0000318"/>
    <property type="project" value="GO_Central"/>
</dbReference>
<reference evidence="14" key="1">
    <citation type="submission" date="2015-02" db="EMBL/GenBank/DDBJ databases">
        <title>Genome sequencing for Strongylocentrotus purpuratus.</title>
        <authorList>
            <person name="Murali S."/>
            <person name="Liu Y."/>
            <person name="Vee V."/>
            <person name="English A."/>
            <person name="Wang M."/>
            <person name="Skinner E."/>
            <person name="Han Y."/>
            <person name="Muzny D.M."/>
            <person name="Worley K.C."/>
            <person name="Gibbs R.A."/>
        </authorList>
    </citation>
    <scope>NUCLEOTIDE SEQUENCE</scope>
</reference>
<dbReference type="SUPFAM" id="SSF56399">
    <property type="entry name" value="ADP-ribosylation"/>
    <property type="match status" value="1"/>
</dbReference>
<evidence type="ECO:0000256" key="2">
    <source>
        <dbReference type="ARBA" id="ARBA00022676"/>
    </source>
</evidence>
<dbReference type="Pfam" id="PF18084">
    <property type="entry name" value="ARTD15_N"/>
    <property type="match status" value="1"/>
</dbReference>
<dbReference type="PANTHER" id="PTHR21328">
    <property type="entry name" value="POLY ADP-RIBOSE POLYMERASE FAMILY, MEMBER PARP"/>
    <property type="match status" value="1"/>
</dbReference>
<evidence type="ECO:0000256" key="3">
    <source>
        <dbReference type="ARBA" id="ARBA00022679"/>
    </source>
</evidence>
<dbReference type="GO" id="GO:0016020">
    <property type="term" value="C:membrane"/>
    <property type="evidence" value="ECO:0000318"/>
    <property type="project" value="GO_Central"/>
</dbReference>
<dbReference type="AlphaFoldDB" id="A0A7M7NAP4"/>
<keyword evidence="6 10" id="KW-0520">NAD</keyword>
<dbReference type="Gene3D" id="3.90.228.10">
    <property type="match status" value="1"/>
</dbReference>
<evidence type="ECO:0000313" key="14">
    <source>
        <dbReference type="Proteomes" id="UP000007110"/>
    </source>
</evidence>
<keyword evidence="3 10" id="KW-0808">Transferase</keyword>
<comment type="similarity">
    <text evidence="7">Belongs to the ARTD/PARP family.</text>
</comment>
<keyword evidence="4" id="KW-0548">Nucleotidyltransferase</keyword>
<dbReference type="InterPro" id="IPR041400">
    <property type="entry name" value="PARP16_N"/>
</dbReference>
<accession>A0A7M7NAP4</accession>
<keyword evidence="14" id="KW-1185">Reference proteome</keyword>
<dbReference type="GO" id="GO:0071782">
    <property type="term" value="C:endoplasmic reticulum tubular network"/>
    <property type="evidence" value="ECO:0000318"/>
    <property type="project" value="GO_Central"/>
</dbReference>
<dbReference type="PROSITE" id="PS51059">
    <property type="entry name" value="PARP_CATALYTIC"/>
    <property type="match status" value="1"/>
</dbReference>
<evidence type="ECO:0000256" key="5">
    <source>
        <dbReference type="ARBA" id="ARBA00022765"/>
    </source>
</evidence>
<evidence type="ECO:0000259" key="12">
    <source>
        <dbReference type="PROSITE" id="PS51059"/>
    </source>
</evidence>
<comment type="catalytic activity">
    <reaction evidence="8">
        <text>L-cysteinyl-[protein] + NAD(+) = S-(ADP-D-ribosyl)-L-cysteinyl-[protein] + nicotinamide + H(+)</text>
        <dbReference type="Rhea" id="RHEA:56612"/>
        <dbReference type="Rhea" id="RHEA-COMP:10131"/>
        <dbReference type="Rhea" id="RHEA-COMP:14624"/>
        <dbReference type="ChEBI" id="CHEBI:15378"/>
        <dbReference type="ChEBI" id="CHEBI:17154"/>
        <dbReference type="ChEBI" id="CHEBI:29950"/>
        <dbReference type="ChEBI" id="CHEBI:57540"/>
        <dbReference type="ChEBI" id="CHEBI:140607"/>
    </reaction>
</comment>
<feature type="region of interest" description="Disordered" evidence="11">
    <location>
        <begin position="113"/>
        <end position="163"/>
    </location>
</feature>